<proteinExistence type="inferred from homology"/>
<keyword evidence="5" id="KW-0472">Membrane</keyword>
<dbReference type="STRING" id="194963.SAMCFNEI73_Ch0188"/>
<dbReference type="GO" id="GO:0005886">
    <property type="term" value="C:plasma membrane"/>
    <property type="evidence" value="ECO:0007669"/>
    <property type="project" value="UniProtKB-SubCell"/>
</dbReference>
<keyword evidence="10" id="KW-1185">Reference proteome</keyword>
<comment type="similarity">
    <text evidence="2">Belongs to the BMP lipoprotein family.</text>
</comment>
<name>A0A1L3LHD8_9HYPH</name>
<dbReference type="InterPro" id="IPR003760">
    <property type="entry name" value="PnrA-like"/>
</dbReference>
<keyword evidence="4" id="KW-0732">Signal</keyword>
<evidence type="ECO:0000256" key="5">
    <source>
        <dbReference type="ARBA" id="ARBA00023136"/>
    </source>
</evidence>
<dbReference type="InterPro" id="IPR028082">
    <property type="entry name" value="Peripla_BP_I"/>
</dbReference>
<evidence type="ECO:0000256" key="6">
    <source>
        <dbReference type="ARBA" id="ARBA00023288"/>
    </source>
</evidence>
<evidence type="ECO:0000259" key="8">
    <source>
        <dbReference type="Pfam" id="PF02608"/>
    </source>
</evidence>
<dbReference type="InterPro" id="IPR050957">
    <property type="entry name" value="BMP_lipoprotein"/>
</dbReference>
<evidence type="ECO:0000256" key="2">
    <source>
        <dbReference type="ARBA" id="ARBA00008610"/>
    </source>
</evidence>
<dbReference type="PANTHER" id="PTHR34296">
    <property type="entry name" value="TRANSCRIPTIONAL ACTIVATOR PROTEIN MED"/>
    <property type="match status" value="1"/>
</dbReference>
<accession>A0A1L3LHD8</accession>
<gene>
    <name evidence="9" type="ORF">SAMCFNEI73_Ch0188</name>
</gene>
<keyword evidence="6 9" id="KW-0449">Lipoprotein</keyword>
<evidence type="ECO:0000256" key="3">
    <source>
        <dbReference type="ARBA" id="ARBA00022475"/>
    </source>
</evidence>
<evidence type="ECO:0000313" key="10">
    <source>
        <dbReference type="Proteomes" id="UP000182306"/>
    </source>
</evidence>
<evidence type="ECO:0000256" key="4">
    <source>
        <dbReference type="ARBA" id="ARBA00022729"/>
    </source>
</evidence>
<keyword evidence="3" id="KW-1003">Cell membrane</keyword>
<dbReference type="SUPFAM" id="SSF53822">
    <property type="entry name" value="Periplasmic binding protein-like I"/>
    <property type="match status" value="1"/>
</dbReference>
<dbReference type="KEGG" id="same:SAMCFNEI73_Ch0188"/>
<comment type="subcellular location">
    <subcellularLocation>
        <location evidence="1">Cell membrane</location>
        <topology evidence="1">Lipid-anchor</topology>
    </subcellularLocation>
</comment>
<evidence type="ECO:0000256" key="7">
    <source>
        <dbReference type="SAM" id="MobiDB-lite"/>
    </source>
</evidence>
<evidence type="ECO:0000313" key="9">
    <source>
        <dbReference type="EMBL" id="APG89524.1"/>
    </source>
</evidence>
<dbReference type="PANTHER" id="PTHR34296:SF2">
    <property type="entry name" value="ABC TRANSPORTER GUANOSINE-BINDING PROTEIN NUPN"/>
    <property type="match status" value="1"/>
</dbReference>
<feature type="region of interest" description="Disordered" evidence="7">
    <location>
        <begin position="19"/>
        <end position="38"/>
    </location>
</feature>
<organism evidence="9 10">
    <name type="scientific">Sinorhizobium americanum</name>
    <dbReference type="NCBI Taxonomy" id="194963"/>
    <lineage>
        <taxon>Bacteria</taxon>
        <taxon>Pseudomonadati</taxon>
        <taxon>Pseudomonadota</taxon>
        <taxon>Alphaproteobacteria</taxon>
        <taxon>Hyphomicrobiales</taxon>
        <taxon>Rhizobiaceae</taxon>
        <taxon>Sinorhizobium/Ensifer group</taxon>
        <taxon>Sinorhizobium</taxon>
    </lineage>
</organism>
<dbReference type="EMBL" id="CP013107">
    <property type="protein sequence ID" value="APG89524.1"/>
    <property type="molecule type" value="Genomic_DNA"/>
</dbReference>
<feature type="compositionally biased region" description="Basic and acidic residues" evidence="7">
    <location>
        <begin position="25"/>
        <end position="38"/>
    </location>
</feature>
<dbReference type="AlphaFoldDB" id="A0A1L3LHD8"/>
<evidence type="ECO:0000256" key="1">
    <source>
        <dbReference type="ARBA" id="ARBA00004193"/>
    </source>
</evidence>
<dbReference type="Proteomes" id="UP000182306">
    <property type="component" value="Chromosome"/>
</dbReference>
<protein>
    <submittedName>
        <fullName evidence="9">Basic membrane lipoprotein</fullName>
    </submittedName>
</protein>
<dbReference type="CDD" id="cd06354">
    <property type="entry name" value="PBP1_PrnA-like"/>
    <property type="match status" value="1"/>
</dbReference>
<dbReference type="Gene3D" id="3.40.50.2300">
    <property type="match status" value="2"/>
</dbReference>
<reference evidence="9 10" key="1">
    <citation type="submission" date="2015-10" db="EMBL/GenBank/DDBJ databases">
        <title>Genomic differences between typical nodule nitrogen-fixing rhizobial strains and those coming from bean seeds.</title>
        <authorList>
            <person name="Peralta H."/>
            <person name="Aguilar-Vera A."/>
            <person name="Diaz R."/>
            <person name="Mora Y."/>
            <person name="Martinez-Batallar G."/>
            <person name="Salazar E."/>
            <person name="Vargas-Lagunas C."/>
            <person name="Encarnacion S."/>
            <person name="Girard L."/>
            <person name="Mora J."/>
        </authorList>
    </citation>
    <scope>NUCLEOTIDE SEQUENCE [LARGE SCALE GENOMIC DNA]</scope>
    <source>
        <strain evidence="9 10">CFNEI 73</strain>
    </source>
</reference>
<feature type="domain" description="ABC transporter substrate-binding protein PnrA-like" evidence="8">
    <location>
        <begin position="80"/>
        <end position="364"/>
    </location>
</feature>
<sequence length="375" mass="40019">MFFCEKPCKDAATQALNRRGAGSADEAHAAGGRPEKNQLRQQGFKMKKTILGLLAFSMMSATALAADVKPALIYDLGGKFDKSFNEAAFNGAEKFKAESGIEYREFEIANDAQREQALRRFASDGNSPIVMAGFNWAASLEKIAAEYPDTKFAIIDMVVEKPNVKSIVFKEQEGSYLVGVLAGLASKSKTVSFVGGMDIPLIHKFACGYVGGAKSVGGDVKVLEAYTGTTPDAWNDPVKGGEIAKSQIDQGADVVYHAAGGTGVGVLQAAADAGKLGIGVDSNQNMLQPGKVLTSMLKRVDVAVYDAFTAAKDDKFEFGISNLGLKEDGVGYALDEHNKPLITPEMLDAVEKVKADIISGKVQVHDYMTDETCPY</sequence>
<dbReference type="Pfam" id="PF02608">
    <property type="entry name" value="Bmp"/>
    <property type="match status" value="1"/>
</dbReference>